<protein>
    <recommendedName>
        <fullName evidence="8">Bifunctional chorismate mutase/prephenate dehydratase</fullName>
        <ecNumber evidence="7">4.2.1.51</ecNumber>
        <ecNumber evidence="6">5.4.99.5</ecNumber>
    </recommendedName>
    <alternativeName>
        <fullName evidence="18">Chorismate mutase-prephenate dehydratase</fullName>
    </alternativeName>
    <alternativeName>
        <fullName evidence="17">p-protein</fullName>
    </alternativeName>
</protein>
<keyword evidence="16" id="KW-0511">Multifunctional enzyme</keyword>
<dbReference type="UniPathway" id="UPA00120">
    <property type="reaction ID" value="UER00203"/>
</dbReference>
<comment type="function">
    <text evidence="2">Catalyzes the Claisen rearrangement of chorismate to prephenate and the decarboxylation/dehydration of prephenate to phenylpyruvate.</text>
</comment>
<dbReference type="PANTHER" id="PTHR21022">
    <property type="entry name" value="PREPHENATE DEHYDRATASE P PROTEIN"/>
    <property type="match status" value="1"/>
</dbReference>
<evidence type="ECO:0000256" key="16">
    <source>
        <dbReference type="ARBA" id="ARBA00023268"/>
    </source>
</evidence>
<feature type="binding site" evidence="20">
    <location>
        <position position="39"/>
    </location>
    <ligand>
        <name>substrate</name>
    </ligand>
</feature>
<proteinExistence type="predicted"/>
<dbReference type="PIRSF" id="PIRSF001500">
    <property type="entry name" value="Chor_mut_pdt_Ppr"/>
    <property type="match status" value="1"/>
</dbReference>
<dbReference type="InterPro" id="IPR010952">
    <property type="entry name" value="CM_P_1"/>
</dbReference>
<gene>
    <name evidence="24" type="ORF">ICW73_01200</name>
</gene>
<dbReference type="InterPro" id="IPR036263">
    <property type="entry name" value="Chorismate_II_sf"/>
</dbReference>
<evidence type="ECO:0000256" key="11">
    <source>
        <dbReference type="ARBA" id="ARBA00022605"/>
    </source>
</evidence>
<feature type="domain" description="Chorismate mutase" evidence="22">
    <location>
        <begin position="1"/>
        <end position="92"/>
    </location>
</feature>
<sequence length="294" mass="34106">MKSHDPLLIFRNTINNIDKKIVKLLAERKKISLKIAFEKIKNKREIRDIEREKKILSKLTDLGKKYDLPKEYIIQLFQLIINESVLMQKKLLNIFLNKKKYITHKFSFLGPNGSYSHIAACKYAKKNFIQCALKPCSTFEEVIFSVENNQSDYGILPVSNNSSGKIHNVVNLLKKTHLFIVGEINIFIDHCLLAIKKIELNQIKKIYSHPQPFLQCSNFIKKFPKWQIRYTTSTTAAMEKICKYNEITNAALGSKIGSKIYRLNILCKNLTNNTTNITKFVIIHRNTINVNDKN</sequence>
<evidence type="ECO:0000256" key="20">
    <source>
        <dbReference type="PIRSR" id="PIRSR001500-1"/>
    </source>
</evidence>
<evidence type="ECO:0000259" key="23">
    <source>
        <dbReference type="PROSITE" id="PS51171"/>
    </source>
</evidence>
<dbReference type="PANTHER" id="PTHR21022:SF19">
    <property type="entry name" value="PREPHENATE DEHYDRATASE-RELATED"/>
    <property type="match status" value="1"/>
</dbReference>
<dbReference type="InterPro" id="IPR002701">
    <property type="entry name" value="CM_II_prokaryot"/>
</dbReference>
<dbReference type="EC" id="5.4.99.5" evidence="6"/>
<reference evidence="24 25" key="1">
    <citation type="submission" date="2020-09" db="EMBL/GenBank/DDBJ databases">
        <title>Genome sequence of the banana aphid, Pentalonia nigronervosa Coquerel (Hemiptera: Aphididae) and its symbionts.</title>
        <authorList>
            <person name="Mathers T.C."/>
            <person name="Mugford S.T."/>
            <person name="Hogenhout S.A."/>
            <person name="Tripathi L."/>
        </authorList>
    </citation>
    <scope>NUCLEOTIDE SEQUENCE [LARGE SCALE GENOMIC DNA]</scope>
    <source>
        <strain evidence="24">Ba4</strain>
    </source>
</reference>
<keyword evidence="12" id="KW-0057">Aromatic amino acid biosynthesis</keyword>
<feature type="binding site" evidence="20">
    <location>
        <position position="84"/>
    </location>
    <ligand>
        <name>substrate</name>
    </ligand>
</feature>
<evidence type="ECO:0000313" key="24">
    <source>
        <dbReference type="EMBL" id="QNS02061.1"/>
    </source>
</evidence>
<evidence type="ECO:0000256" key="10">
    <source>
        <dbReference type="ARBA" id="ARBA00022533"/>
    </source>
</evidence>
<feature type="binding site" evidence="20">
    <location>
        <position position="28"/>
    </location>
    <ligand>
        <name>substrate</name>
    </ligand>
</feature>
<evidence type="ECO:0000256" key="18">
    <source>
        <dbReference type="ARBA" id="ARBA00031520"/>
    </source>
</evidence>
<comment type="pathway">
    <text evidence="5">Metabolic intermediate biosynthesis; prephenate biosynthesis; prephenate from chorismate: step 1/1.</text>
</comment>
<feature type="binding site" evidence="20">
    <location>
        <position position="11"/>
    </location>
    <ligand>
        <name>substrate</name>
    </ligand>
</feature>
<evidence type="ECO:0000256" key="7">
    <source>
        <dbReference type="ARBA" id="ARBA00013147"/>
    </source>
</evidence>
<feature type="domain" description="Prephenate dehydratase" evidence="23">
    <location>
        <begin position="105"/>
        <end position="285"/>
    </location>
</feature>
<keyword evidence="15" id="KW-0456">Lyase</keyword>
<dbReference type="GO" id="GO:0004664">
    <property type="term" value="F:prephenate dehydratase activity"/>
    <property type="evidence" value="ECO:0007669"/>
    <property type="project" value="UniProtKB-EC"/>
</dbReference>
<dbReference type="Gene3D" id="3.40.190.10">
    <property type="entry name" value="Periplasmic binding protein-like II"/>
    <property type="match status" value="2"/>
</dbReference>
<organism evidence="24 25">
    <name type="scientific">Buchnera aphidicola</name>
    <name type="common">Pentalonia nigronervosa</name>
    <dbReference type="NCBI Taxonomy" id="1309793"/>
    <lineage>
        <taxon>Bacteria</taxon>
        <taxon>Pseudomonadati</taxon>
        <taxon>Pseudomonadota</taxon>
        <taxon>Gammaproteobacteria</taxon>
        <taxon>Enterobacterales</taxon>
        <taxon>Erwiniaceae</taxon>
        <taxon>Buchnera</taxon>
    </lineage>
</organism>
<evidence type="ECO:0000256" key="21">
    <source>
        <dbReference type="PIRSR" id="PIRSR001500-2"/>
    </source>
</evidence>
<dbReference type="NCBIfam" id="TIGR01797">
    <property type="entry name" value="CM_P_1"/>
    <property type="match status" value="1"/>
</dbReference>
<evidence type="ECO:0000256" key="3">
    <source>
        <dbReference type="ARBA" id="ARBA00004496"/>
    </source>
</evidence>
<keyword evidence="13" id="KW-0584">Phenylalanine biosynthesis</keyword>
<dbReference type="InterPro" id="IPR036979">
    <property type="entry name" value="CM_dom_sf"/>
</dbReference>
<dbReference type="PROSITE" id="PS51171">
    <property type="entry name" value="PREPHENATE_DEHYDR_3"/>
    <property type="match status" value="1"/>
</dbReference>
<feature type="binding site" evidence="20">
    <location>
        <position position="52"/>
    </location>
    <ligand>
        <name>substrate</name>
    </ligand>
</feature>
<comment type="catalytic activity">
    <reaction evidence="1">
        <text>chorismate = prephenate</text>
        <dbReference type="Rhea" id="RHEA:13897"/>
        <dbReference type="ChEBI" id="CHEBI:29748"/>
        <dbReference type="ChEBI" id="CHEBI:29934"/>
        <dbReference type="EC" id="5.4.99.5"/>
    </reaction>
</comment>
<dbReference type="GO" id="GO:0009094">
    <property type="term" value="P:L-phenylalanine biosynthetic process"/>
    <property type="evidence" value="ECO:0007669"/>
    <property type="project" value="UniProtKB-UniPathway"/>
</dbReference>
<dbReference type="CDD" id="cd13631">
    <property type="entry name" value="PBP2_Ct-PDT_like"/>
    <property type="match status" value="1"/>
</dbReference>
<dbReference type="GO" id="GO:0046417">
    <property type="term" value="P:chorismate metabolic process"/>
    <property type="evidence" value="ECO:0007669"/>
    <property type="project" value="InterPro"/>
</dbReference>
<accession>A0A7H1B006</accession>
<dbReference type="SUPFAM" id="SSF53850">
    <property type="entry name" value="Periplasmic binding protein-like II"/>
    <property type="match status" value="1"/>
</dbReference>
<evidence type="ECO:0000256" key="5">
    <source>
        <dbReference type="ARBA" id="ARBA00004817"/>
    </source>
</evidence>
<name>A0A7H1B006_9GAMM</name>
<feature type="binding site" evidence="20">
    <location>
        <position position="48"/>
    </location>
    <ligand>
        <name>substrate</name>
    </ligand>
</feature>
<dbReference type="EC" id="4.2.1.51" evidence="7"/>
<dbReference type="UniPathway" id="UPA00121">
    <property type="reaction ID" value="UER00345"/>
</dbReference>
<evidence type="ECO:0000256" key="12">
    <source>
        <dbReference type="ARBA" id="ARBA00023141"/>
    </source>
</evidence>
<evidence type="ECO:0000256" key="6">
    <source>
        <dbReference type="ARBA" id="ARBA00012404"/>
    </source>
</evidence>
<dbReference type="SMART" id="SM00830">
    <property type="entry name" value="CM_2"/>
    <property type="match status" value="1"/>
</dbReference>
<dbReference type="GO" id="GO:0004106">
    <property type="term" value="F:chorismate mutase activity"/>
    <property type="evidence" value="ECO:0007669"/>
    <property type="project" value="UniProtKB-EC"/>
</dbReference>
<comment type="catalytic activity">
    <reaction evidence="19">
        <text>prephenate + H(+) = 3-phenylpyruvate + CO2 + H2O</text>
        <dbReference type="Rhea" id="RHEA:21648"/>
        <dbReference type="ChEBI" id="CHEBI:15377"/>
        <dbReference type="ChEBI" id="CHEBI:15378"/>
        <dbReference type="ChEBI" id="CHEBI:16526"/>
        <dbReference type="ChEBI" id="CHEBI:18005"/>
        <dbReference type="ChEBI" id="CHEBI:29934"/>
        <dbReference type="EC" id="4.2.1.51"/>
    </reaction>
</comment>
<dbReference type="GO" id="GO:0005737">
    <property type="term" value="C:cytoplasm"/>
    <property type="evidence" value="ECO:0007669"/>
    <property type="project" value="UniProtKB-SubCell"/>
</dbReference>
<evidence type="ECO:0000256" key="9">
    <source>
        <dbReference type="ARBA" id="ARBA00022490"/>
    </source>
</evidence>
<dbReference type="Gene3D" id="1.20.59.10">
    <property type="entry name" value="Chorismate mutase"/>
    <property type="match status" value="1"/>
</dbReference>
<evidence type="ECO:0000256" key="8">
    <source>
        <dbReference type="ARBA" id="ARBA00014401"/>
    </source>
</evidence>
<dbReference type="Pfam" id="PF01817">
    <property type="entry name" value="CM_2"/>
    <property type="match status" value="1"/>
</dbReference>
<feature type="binding site" evidence="20">
    <location>
        <position position="88"/>
    </location>
    <ligand>
        <name>substrate</name>
    </ligand>
</feature>
<evidence type="ECO:0000256" key="15">
    <source>
        <dbReference type="ARBA" id="ARBA00023239"/>
    </source>
</evidence>
<evidence type="ECO:0000313" key="25">
    <source>
        <dbReference type="Proteomes" id="UP000516346"/>
    </source>
</evidence>
<evidence type="ECO:0000256" key="17">
    <source>
        <dbReference type="ARBA" id="ARBA00031175"/>
    </source>
</evidence>
<dbReference type="AlphaFoldDB" id="A0A7H1B006"/>
<keyword evidence="10" id="KW-0021">Allosteric enzyme</keyword>
<dbReference type="PROSITE" id="PS51168">
    <property type="entry name" value="CHORISMATE_MUT_2"/>
    <property type="match status" value="1"/>
</dbReference>
<dbReference type="InterPro" id="IPR008242">
    <property type="entry name" value="Chor_mutase/pphenate_deHydtase"/>
</dbReference>
<comment type="pathway">
    <text evidence="4">Amino-acid biosynthesis; L-phenylalanine biosynthesis; phenylpyruvate from prephenate: step 1/1.</text>
</comment>
<dbReference type="FunFam" id="3.40.190.10:FF:000034">
    <property type="entry name" value="Chorismate mutase/prephenate dehydratase"/>
    <property type="match status" value="1"/>
</dbReference>
<evidence type="ECO:0000256" key="13">
    <source>
        <dbReference type="ARBA" id="ARBA00023222"/>
    </source>
</evidence>
<keyword evidence="14 24" id="KW-0413">Isomerase</keyword>
<keyword evidence="9" id="KW-0963">Cytoplasm</keyword>
<evidence type="ECO:0000256" key="19">
    <source>
        <dbReference type="ARBA" id="ARBA00047848"/>
    </source>
</evidence>
<dbReference type="EMBL" id="CP061275">
    <property type="protein sequence ID" value="QNS02061.1"/>
    <property type="molecule type" value="Genomic_DNA"/>
</dbReference>
<dbReference type="Proteomes" id="UP000516346">
    <property type="component" value="Chromosome"/>
</dbReference>
<comment type="subcellular location">
    <subcellularLocation>
        <location evidence="3">Cytoplasm</location>
    </subcellularLocation>
</comment>
<evidence type="ECO:0000256" key="4">
    <source>
        <dbReference type="ARBA" id="ARBA00004741"/>
    </source>
</evidence>
<evidence type="ECO:0000259" key="22">
    <source>
        <dbReference type="PROSITE" id="PS51168"/>
    </source>
</evidence>
<dbReference type="InterPro" id="IPR001086">
    <property type="entry name" value="Preph_deHydtase"/>
</dbReference>
<evidence type="ECO:0000256" key="14">
    <source>
        <dbReference type="ARBA" id="ARBA00023235"/>
    </source>
</evidence>
<feature type="site" description="Essential for prephenate dehydratase activity" evidence="21">
    <location>
        <position position="278"/>
    </location>
</feature>
<evidence type="ECO:0000256" key="2">
    <source>
        <dbReference type="ARBA" id="ARBA00002364"/>
    </source>
</evidence>
<evidence type="ECO:0000256" key="1">
    <source>
        <dbReference type="ARBA" id="ARBA00000824"/>
    </source>
</evidence>
<dbReference type="Pfam" id="PF00800">
    <property type="entry name" value="PDT"/>
    <property type="match status" value="1"/>
</dbReference>
<keyword evidence="11" id="KW-0028">Amino-acid biosynthesis</keyword>
<dbReference type="SUPFAM" id="SSF48600">
    <property type="entry name" value="Chorismate mutase II"/>
    <property type="match status" value="1"/>
</dbReference>